<dbReference type="PANTHER" id="PTHR46177">
    <property type="entry name" value="INTEGRASE CATALYTIC DOMAIN-CONTAINING PROTEIN"/>
    <property type="match status" value="1"/>
</dbReference>
<gene>
    <name evidence="1" type="ORF">PSTT_00774</name>
</gene>
<evidence type="ECO:0000313" key="1">
    <source>
        <dbReference type="EMBL" id="POW17042.1"/>
    </source>
</evidence>
<dbReference type="PANTHER" id="PTHR46177:SF1">
    <property type="entry name" value="INTEGRASE CATALYTIC DOMAIN-CONTAINING PROTEIN"/>
    <property type="match status" value="1"/>
</dbReference>
<protein>
    <submittedName>
        <fullName evidence="1">Uncharacterized protein</fullName>
    </submittedName>
</protein>
<dbReference type="EMBL" id="PKSL01000004">
    <property type="protein sequence ID" value="POW17042.1"/>
    <property type="molecule type" value="Genomic_DNA"/>
</dbReference>
<dbReference type="AlphaFoldDB" id="A0A2S4W5I5"/>
<dbReference type="VEuPathDB" id="FungiDB:PSTT_00774"/>
<reference evidence="1" key="1">
    <citation type="submission" date="2017-12" db="EMBL/GenBank/DDBJ databases">
        <title>Gene loss provides genomic basis for host adaptation in cereal stripe rust fungi.</title>
        <authorList>
            <person name="Xia C."/>
        </authorList>
    </citation>
    <scope>NUCLEOTIDE SEQUENCE [LARGE SCALE GENOMIC DNA]</scope>
    <source>
        <strain evidence="1">93-210</strain>
    </source>
</reference>
<name>A0A2S4W5I5_9BASI</name>
<comment type="caution">
    <text evidence="1">The sequence shown here is derived from an EMBL/GenBank/DDBJ whole genome shotgun (WGS) entry which is preliminary data.</text>
</comment>
<keyword evidence="2" id="KW-1185">Reference proteome</keyword>
<organism evidence="1 2">
    <name type="scientific">Puccinia striiformis</name>
    <dbReference type="NCBI Taxonomy" id="27350"/>
    <lineage>
        <taxon>Eukaryota</taxon>
        <taxon>Fungi</taxon>
        <taxon>Dikarya</taxon>
        <taxon>Basidiomycota</taxon>
        <taxon>Pucciniomycotina</taxon>
        <taxon>Pucciniomycetes</taxon>
        <taxon>Pucciniales</taxon>
        <taxon>Pucciniaceae</taxon>
        <taxon>Puccinia</taxon>
    </lineage>
</organism>
<evidence type="ECO:0000313" key="2">
    <source>
        <dbReference type="Proteomes" id="UP000239156"/>
    </source>
</evidence>
<proteinExistence type="predicted"/>
<sequence length="281" mass="32093">MHTAHSKTHSPPSNSLIMQHSNLSNISDGESEASSASSCVSYPDRSDFPDVLSESDIREVIASLVSQGQPGGEILRFLQQECGVSISLRTLNRRRAEWGLRNCDLPKRPLSSSLSPQIKASILSSHQQRFTVSQMRSRLTEDTGRDVCHRTIERYLACMDLKQRRNDIADGTVTRETAKCLIDHARTQLLAHSAGYRRMRQILIQEYQTHIPRLLFLFLWMPVFQMSVDRWVSIYNASRKRKDKRTELPTSCSPNFSYSTPAHFNSTNHIVNVPKEDIQFF</sequence>
<dbReference type="Proteomes" id="UP000239156">
    <property type="component" value="Unassembled WGS sequence"/>
</dbReference>
<accession>A0A2S4W5I5</accession>
<dbReference type="VEuPathDB" id="FungiDB:PSHT_06937"/>
<dbReference type="VEuPathDB" id="FungiDB:PSHT_01657"/>